<reference evidence="1" key="1">
    <citation type="journal article" date="2020" name="ISME J.">
        <title>Gammaproteobacteria mediating utilization of methyl-, sulfur- and petroleum organic compounds in deep ocean hydrothermal plumes.</title>
        <authorList>
            <person name="Zhou Z."/>
            <person name="Liu Y."/>
            <person name="Pan J."/>
            <person name="Cron B.R."/>
            <person name="Toner B.M."/>
            <person name="Anantharaman K."/>
            <person name="Breier J.A."/>
            <person name="Dick G.J."/>
            <person name="Li M."/>
        </authorList>
    </citation>
    <scope>NUCLEOTIDE SEQUENCE</scope>
    <source>
        <strain evidence="1">SZUA-1471</strain>
    </source>
</reference>
<evidence type="ECO:0000313" key="2">
    <source>
        <dbReference type="Proteomes" id="UP000618343"/>
    </source>
</evidence>
<dbReference type="EMBL" id="DQUO01000033">
    <property type="protein sequence ID" value="HIP91307.1"/>
    <property type="molecule type" value="Genomic_DNA"/>
</dbReference>
<dbReference type="AlphaFoldDB" id="A0A832ZIV8"/>
<sequence length="721" mass="84942">MPMRYILILILFISFLSCYALDVDYKWASTIPIRYVPLSSISSEEELNYYLNSEDIVVFYIDHNFKIRRDEWKLYKLNVSRVVPEKIPDYGDYIFVDLGNSIVLYPEGFPVNTTKYVFRNNKGELIYWPPKPVNNTRYVPKHVPPTYVEVPTHIPRYDGYALIHNGTFILYPEKYIIRREDGTLIYYPPMNGSEGVEFREVYGYTVARVPEYYNYTLVPTEAIFILYPEKYVVRTEDGTLIYNPPVEVKEDTAVYNITTRVIDPERGIFEIKPKKILITYHIDPESKEILDFVGYYVSENNGTFAYINKVPPRYRHTLITGVAVQKAVLDDNGDYVVDVAGRKLKVDWREDKIISKKIKHFKALSKLLDINITYISTGDELLDVIQESDIDKEELKELLNHYWFKKRFKDIYYHTYVSSLDRGYYTEDLDILSMGYYPSIYVHKAPETFKNDPVGGFYPETVSYVGTVKMGYWRKERTSENEYYYYVKDEPSTEKEGGVTLWYYQGNPVPLSTDFKLNENKYKYFNHWFVKNYGNALVRGADGLLLPSSDKYLLDAILGRYNWEIDWRLELDGNVDYIVIPGRGKVEREDNITILKVPGIFQDLYGVPYIKECYIAPEDENPGVYIGDIVEYNYTMLYYWEDNYTWICSFRDYARWVDNYMRSDISIKNDDTIYLRTGIPLKVTVYTKDVVYPRNVSVEEYNRDLNKVVLYLPAGSYLIKQ</sequence>
<dbReference type="Proteomes" id="UP000618343">
    <property type="component" value="Unassembled WGS sequence"/>
</dbReference>
<protein>
    <submittedName>
        <fullName evidence="1">Uncharacterized protein</fullName>
    </submittedName>
</protein>
<comment type="caution">
    <text evidence="1">The sequence shown here is derived from an EMBL/GenBank/DDBJ whole genome shotgun (WGS) entry which is preliminary data.</text>
</comment>
<accession>A0A832ZIV8</accession>
<gene>
    <name evidence="1" type="ORF">EYH21_03290</name>
</gene>
<name>A0A832ZIV8_9EURY</name>
<organism evidence="1 2">
    <name type="scientific">Methanothermococcus okinawensis</name>
    <dbReference type="NCBI Taxonomy" id="155863"/>
    <lineage>
        <taxon>Archaea</taxon>
        <taxon>Methanobacteriati</taxon>
        <taxon>Methanobacteriota</taxon>
        <taxon>Methanomada group</taxon>
        <taxon>Methanococci</taxon>
        <taxon>Methanococcales</taxon>
        <taxon>Methanococcaceae</taxon>
        <taxon>Methanothermococcus</taxon>
    </lineage>
</organism>
<dbReference type="PROSITE" id="PS51257">
    <property type="entry name" value="PROKAR_LIPOPROTEIN"/>
    <property type="match status" value="1"/>
</dbReference>
<proteinExistence type="predicted"/>
<evidence type="ECO:0000313" key="1">
    <source>
        <dbReference type="EMBL" id="HIP91307.1"/>
    </source>
</evidence>